<keyword evidence="1" id="KW-0732">Signal</keyword>
<evidence type="ECO:0000313" key="12">
    <source>
        <dbReference type="EMBL" id="MTD15366.1"/>
    </source>
</evidence>
<dbReference type="PIRSF" id="PIRSF001100">
    <property type="entry name" value="Beta_cellobiohydrolase"/>
    <property type="match status" value="1"/>
</dbReference>
<organism evidence="12 13">
    <name type="scientific">Nakamurella alba</name>
    <dbReference type="NCBI Taxonomy" id="2665158"/>
    <lineage>
        <taxon>Bacteria</taxon>
        <taxon>Bacillati</taxon>
        <taxon>Actinomycetota</taxon>
        <taxon>Actinomycetes</taxon>
        <taxon>Nakamurellales</taxon>
        <taxon>Nakamurellaceae</taxon>
        <taxon>Nakamurella</taxon>
    </lineage>
</organism>
<feature type="active site" evidence="10">
    <location>
        <position position="78"/>
    </location>
</feature>
<feature type="binding site" evidence="9">
    <location>
        <position position="158"/>
    </location>
    <ligand>
        <name>substrate</name>
    </ligand>
</feature>
<evidence type="ECO:0000313" key="13">
    <source>
        <dbReference type="Proteomes" id="UP000460221"/>
    </source>
</evidence>
<dbReference type="PROSITE" id="PS00655">
    <property type="entry name" value="GLYCOSYL_HYDROL_F6_1"/>
    <property type="match status" value="1"/>
</dbReference>
<reference evidence="12 13" key="1">
    <citation type="submission" date="2019-11" db="EMBL/GenBank/DDBJ databases">
        <authorList>
            <person name="Jiang L.-Q."/>
        </authorList>
    </citation>
    <scope>NUCLEOTIDE SEQUENCE [LARGE SCALE GENOMIC DNA]</scope>
    <source>
        <strain evidence="12 13">YIM 132087</strain>
    </source>
</reference>
<feature type="binding site" evidence="9">
    <location>
        <position position="161"/>
    </location>
    <ligand>
        <name>substrate</name>
    </ligand>
</feature>
<evidence type="ECO:0000256" key="10">
    <source>
        <dbReference type="PROSITE-ProRule" id="PRU10056"/>
    </source>
</evidence>
<dbReference type="Pfam" id="PF01341">
    <property type="entry name" value="Glyco_hydro_6"/>
    <property type="match status" value="1"/>
</dbReference>
<feature type="binding site" evidence="9">
    <location>
        <position position="262"/>
    </location>
    <ligand>
        <name>substrate</name>
    </ligand>
</feature>
<evidence type="ECO:0000256" key="8">
    <source>
        <dbReference type="PIRSR" id="PIRSR001100-1"/>
    </source>
</evidence>
<evidence type="ECO:0000256" key="6">
    <source>
        <dbReference type="ARBA" id="ARBA00023295"/>
    </source>
</evidence>
<dbReference type="GO" id="GO:0030245">
    <property type="term" value="P:cellulose catabolic process"/>
    <property type="evidence" value="ECO:0007669"/>
    <property type="project" value="UniProtKB-KW"/>
</dbReference>
<keyword evidence="7 11" id="KW-0624">Polysaccharide degradation</keyword>
<evidence type="ECO:0000256" key="3">
    <source>
        <dbReference type="ARBA" id="ARBA00023001"/>
    </source>
</evidence>
<accession>A0A7K1FML5</accession>
<feature type="binding site" evidence="9">
    <location>
        <position position="188"/>
    </location>
    <ligand>
        <name>substrate</name>
    </ligand>
</feature>
<dbReference type="EC" id="3.2.1.-" evidence="11"/>
<feature type="binding site" evidence="9">
    <location>
        <position position="230"/>
    </location>
    <ligand>
        <name>substrate</name>
    </ligand>
</feature>
<dbReference type="PANTHER" id="PTHR34876:SF4">
    <property type="entry name" value="1,4-BETA-D-GLUCAN CELLOBIOHYDROLASE C-RELATED"/>
    <property type="match status" value="1"/>
</dbReference>
<evidence type="ECO:0000256" key="4">
    <source>
        <dbReference type="ARBA" id="ARBA00023157"/>
    </source>
</evidence>
<evidence type="ECO:0000256" key="1">
    <source>
        <dbReference type="ARBA" id="ARBA00022729"/>
    </source>
</evidence>
<dbReference type="AlphaFoldDB" id="A0A7K1FML5"/>
<evidence type="ECO:0000256" key="9">
    <source>
        <dbReference type="PIRSR" id="PIRSR001100-2"/>
    </source>
</evidence>
<dbReference type="Gene3D" id="3.20.20.40">
    <property type="entry name" value="1, 4-beta cellobiohydrolase"/>
    <property type="match status" value="1"/>
</dbReference>
<gene>
    <name evidence="12" type="ORF">GIS00_15620</name>
</gene>
<feature type="binding site" evidence="9">
    <location>
        <position position="258"/>
    </location>
    <ligand>
        <name>substrate</name>
    </ligand>
</feature>
<dbReference type="Proteomes" id="UP000460221">
    <property type="component" value="Unassembled WGS sequence"/>
</dbReference>
<name>A0A7K1FML5_9ACTN</name>
<keyword evidence="13" id="KW-1185">Reference proteome</keyword>
<feature type="active site" description="Proton acceptor" evidence="8">
    <location>
        <position position="264"/>
    </location>
</feature>
<feature type="binding site" evidence="9">
    <location>
        <position position="43"/>
    </location>
    <ligand>
        <name>substrate</name>
    </ligand>
</feature>
<dbReference type="PRINTS" id="PR00733">
    <property type="entry name" value="GLHYDRLASE6"/>
</dbReference>
<evidence type="ECO:0000256" key="2">
    <source>
        <dbReference type="ARBA" id="ARBA00022801"/>
    </source>
</evidence>
<sequence length="292" mass="30430">MPADGNPFAGRTLFADPHSTAAQAGAAGSPAGAKLAAIPQAKWFVDSDTSASVDLYMDQAAAAGRYPVAVLYAVPGRDCGSYSAGGRSSGDSYLDWVREVRAGIADRPVAVVVEPDALTNGGCGGDTAATEERLDLLGEAVGILAADPTTAVYIDAGHQEWLPPAEAARRLTEANVAQARGFSLNVSNFYRTADEIAYGEKVSTLLGGKHYVLDTSRNGSGPAPAEPENWCNPAGRTLGTQPTADTAGAHADAYLWIKHPGESDGTCKSGPYSGYWYDSWATDIVSRSWGLD</sequence>
<protein>
    <recommendedName>
        <fullName evidence="11">Glucanase</fullName>
        <ecNumber evidence="11">3.2.1.-</ecNumber>
    </recommendedName>
</protein>
<dbReference type="SUPFAM" id="SSF51989">
    <property type="entry name" value="Glycosyl hydrolases family 6, cellulases"/>
    <property type="match status" value="1"/>
</dbReference>
<dbReference type="EMBL" id="WLYK01000006">
    <property type="protein sequence ID" value="MTD15366.1"/>
    <property type="molecule type" value="Genomic_DNA"/>
</dbReference>
<comment type="similarity">
    <text evidence="11">Belongs to the glycosyl hydrolase family 6.</text>
</comment>
<keyword evidence="4" id="KW-1015">Disulfide bond</keyword>
<keyword evidence="2 11" id="KW-0378">Hydrolase</keyword>
<feature type="active site" description="Proton donor" evidence="8">
    <location>
        <position position="116"/>
    </location>
</feature>
<evidence type="ECO:0000256" key="5">
    <source>
        <dbReference type="ARBA" id="ARBA00023277"/>
    </source>
</evidence>
<dbReference type="InterPro" id="IPR016288">
    <property type="entry name" value="Beta_cellobiohydrolase"/>
</dbReference>
<keyword evidence="3 11" id="KW-0136">Cellulose degradation</keyword>
<proteinExistence type="inferred from homology"/>
<keyword evidence="5 11" id="KW-0119">Carbohydrate metabolism</keyword>
<comment type="caution">
    <text evidence="12">The sequence shown here is derived from an EMBL/GenBank/DDBJ whole genome shotgun (WGS) entry which is preliminary data.</text>
</comment>
<dbReference type="GO" id="GO:0004553">
    <property type="term" value="F:hydrolase activity, hydrolyzing O-glycosyl compounds"/>
    <property type="evidence" value="ECO:0007669"/>
    <property type="project" value="InterPro"/>
</dbReference>
<evidence type="ECO:0000256" key="11">
    <source>
        <dbReference type="RuleBase" id="RU361186"/>
    </source>
</evidence>
<dbReference type="InterPro" id="IPR036434">
    <property type="entry name" value="Beta_cellobiohydrolase_sf"/>
</dbReference>
<keyword evidence="6 11" id="KW-0326">Glycosidase</keyword>
<dbReference type="PANTHER" id="PTHR34876">
    <property type="match status" value="1"/>
</dbReference>
<dbReference type="InterPro" id="IPR001524">
    <property type="entry name" value="Glyco_hydro_6_CS"/>
</dbReference>
<evidence type="ECO:0000256" key="7">
    <source>
        <dbReference type="ARBA" id="ARBA00023326"/>
    </source>
</evidence>